<proteinExistence type="predicted"/>
<feature type="region of interest" description="Disordered" evidence="1">
    <location>
        <begin position="65"/>
        <end position="84"/>
    </location>
</feature>
<sequence>MRTLAGSVLDPVADKTLVTILTVTLAMKGLLPGASHDLLRSHSASCPRFRFHPALVCCVQNVRPDSSAPSPTFPLRRQSRLLRS</sequence>
<evidence type="ECO:0000256" key="1">
    <source>
        <dbReference type="SAM" id="MobiDB-lite"/>
    </source>
</evidence>
<reference evidence="2 3" key="1">
    <citation type="journal article" name="Sci. Rep.">
        <title>Genome-scale phylogenetic analyses confirm Olpidium as the closest living zoosporic fungus to the non-flagellated, terrestrial fungi.</title>
        <authorList>
            <person name="Chang Y."/>
            <person name="Rochon D."/>
            <person name="Sekimoto S."/>
            <person name="Wang Y."/>
            <person name="Chovatia M."/>
            <person name="Sandor L."/>
            <person name="Salamov A."/>
            <person name="Grigoriev I.V."/>
            <person name="Stajich J.E."/>
            <person name="Spatafora J.W."/>
        </authorList>
    </citation>
    <scope>NUCLEOTIDE SEQUENCE [LARGE SCALE GENOMIC DNA]</scope>
    <source>
        <strain evidence="2">S191</strain>
    </source>
</reference>
<dbReference type="AlphaFoldDB" id="A0A8H7ZMA5"/>
<comment type="caution">
    <text evidence="2">The sequence shown here is derived from an EMBL/GenBank/DDBJ whole genome shotgun (WGS) entry which is preliminary data.</text>
</comment>
<evidence type="ECO:0000313" key="3">
    <source>
        <dbReference type="Proteomes" id="UP000673691"/>
    </source>
</evidence>
<gene>
    <name evidence="2" type="ORF">BJ554DRAFT_4810</name>
</gene>
<protein>
    <submittedName>
        <fullName evidence="2">Uncharacterized protein</fullName>
    </submittedName>
</protein>
<dbReference type="EMBL" id="JAEFCI010012952">
    <property type="protein sequence ID" value="KAG5455686.1"/>
    <property type="molecule type" value="Genomic_DNA"/>
</dbReference>
<organism evidence="2 3">
    <name type="scientific">Olpidium bornovanus</name>
    <dbReference type="NCBI Taxonomy" id="278681"/>
    <lineage>
        <taxon>Eukaryota</taxon>
        <taxon>Fungi</taxon>
        <taxon>Fungi incertae sedis</taxon>
        <taxon>Olpidiomycota</taxon>
        <taxon>Olpidiomycotina</taxon>
        <taxon>Olpidiomycetes</taxon>
        <taxon>Olpidiales</taxon>
        <taxon>Olpidiaceae</taxon>
        <taxon>Olpidium</taxon>
    </lineage>
</organism>
<name>A0A8H7ZMA5_9FUNG</name>
<dbReference type="Proteomes" id="UP000673691">
    <property type="component" value="Unassembled WGS sequence"/>
</dbReference>
<keyword evidence="3" id="KW-1185">Reference proteome</keyword>
<evidence type="ECO:0000313" key="2">
    <source>
        <dbReference type="EMBL" id="KAG5455686.1"/>
    </source>
</evidence>
<dbReference type="OrthoDB" id="10020554at2759"/>
<accession>A0A8H7ZMA5</accession>